<dbReference type="Gene3D" id="1.10.3470.10">
    <property type="entry name" value="ABC transporter involved in vitamin B12 uptake, BtuC"/>
    <property type="match status" value="1"/>
</dbReference>
<evidence type="ECO:0000256" key="4">
    <source>
        <dbReference type="ARBA" id="ARBA00022475"/>
    </source>
</evidence>
<keyword evidence="7 9" id="KW-0472">Membrane</keyword>
<feature type="transmembrane region" description="Helical" evidence="9">
    <location>
        <begin position="95"/>
        <end position="113"/>
    </location>
</feature>
<proteinExistence type="inferred from homology"/>
<evidence type="ECO:0000256" key="3">
    <source>
        <dbReference type="ARBA" id="ARBA00022448"/>
    </source>
</evidence>
<feature type="transmembrane region" description="Helical" evidence="9">
    <location>
        <begin position="226"/>
        <end position="245"/>
    </location>
</feature>
<dbReference type="SUPFAM" id="SSF81345">
    <property type="entry name" value="ABC transporter involved in vitamin B12 uptake, BtuC"/>
    <property type="match status" value="1"/>
</dbReference>
<evidence type="ECO:0000313" key="10">
    <source>
        <dbReference type="EMBL" id="KKK33556.1"/>
    </source>
</evidence>
<dbReference type="PANTHER" id="PTHR30477">
    <property type="entry name" value="ABC-TRANSPORTER METAL-BINDING PROTEIN"/>
    <property type="match status" value="1"/>
</dbReference>
<evidence type="ECO:0000256" key="5">
    <source>
        <dbReference type="ARBA" id="ARBA00022692"/>
    </source>
</evidence>
<feature type="transmembrane region" description="Helical" evidence="9">
    <location>
        <begin position="141"/>
        <end position="162"/>
    </location>
</feature>
<comment type="similarity">
    <text evidence="2 8">Belongs to the ABC-3 integral membrane protein family.</text>
</comment>
<feature type="transmembrane region" description="Helical" evidence="9">
    <location>
        <begin position="41"/>
        <end position="59"/>
    </location>
</feature>
<evidence type="ECO:0000256" key="9">
    <source>
        <dbReference type="SAM" id="Phobius"/>
    </source>
</evidence>
<dbReference type="InterPro" id="IPR001626">
    <property type="entry name" value="ABC_TroCD"/>
</dbReference>
<evidence type="ECO:0000256" key="8">
    <source>
        <dbReference type="RuleBase" id="RU003943"/>
    </source>
</evidence>
<feature type="transmembrane region" description="Helical" evidence="9">
    <location>
        <begin position="257"/>
        <end position="278"/>
    </location>
</feature>
<dbReference type="GO" id="GO:0055085">
    <property type="term" value="P:transmembrane transport"/>
    <property type="evidence" value="ECO:0007669"/>
    <property type="project" value="InterPro"/>
</dbReference>
<keyword evidence="5 8" id="KW-0812">Transmembrane</keyword>
<evidence type="ECO:0000256" key="2">
    <source>
        <dbReference type="ARBA" id="ARBA00008034"/>
    </source>
</evidence>
<dbReference type="OrthoDB" id="9788905at2"/>
<evidence type="ECO:0000256" key="1">
    <source>
        <dbReference type="ARBA" id="ARBA00004651"/>
    </source>
</evidence>
<keyword evidence="4" id="KW-1003">Cell membrane</keyword>
<dbReference type="STRING" id="1432562.WN59_11410"/>
<organism evidence="10 11">
    <name type="scientific">Salinicoccus sediminis</name>
    <dbReference type="NCBI Taxonomy" id="1432562"/>
    <lineage>
        <taxon>Bacteria</taxon>
        <taxon>Bacillati</taxon>
        <taxon>Bacillota</taxon>
        <taxon>Bacilli</taxon>
        <taxon>Bacillales</taxon>
        <taxon>Staphylococcaceae</taxon>
        <taxon>Salinicoccus</taxon>
    </lineage>
</organism>
<dbReference type="Proteomes" id="UP000034287">
    <property type="component" value="Unassembled WGS sequence"/>
</dbReference>
<name>A0A0M2SIT9_9STAP</name>
<feature type="transmembrane region" description="Helical" evidence="9">
    <location>
        <begin position="65"/>
        <end position="83"/>
    </location>
</feature>
<gene>
    <name evidence="10" type="ORF">WN59_11410</name>
</gene>
<dbReference type="AlphaFoldDB" id="A0A0M2SIT9"/>
<comment type="caution">
    <text evidence="10">The sequence shown here is derived from an EMBL/GenBank/DDBJ whole genome shotgun (WGS) entry which is preliminary data.</text>
</comment>
<dbReference type="Pfam" id="PF00950">
    <property type="entry name" value="ABC-3"/>
    <property type="match status" value="1"/>
</dbReference>
<dbReference type="EMBL" id="LAYZ01000025">
    <property type="protein sequence ID" value="KKK33556.1"/>
    <property type="molecule type" value="Genomic_DNA"/>
</dbReference>
<dbReference type="GO" id="GO:0010043">
    <property type="term" value="P:response to zinc ion"/>
    <property type="evidence" value="ECO:0007669"/>
    <property type="project" value="TreeGrafter"/>
</dbReference>
<protein>
    <submittedName>
        <fullName evidence="10">Zinc ABC transporter permease</fullName>
    </submittedName>
</protein>
<evidence type="ECO:0000256" key="6">
    <source>
        <dbReference type="ARBA" id="ARBA00022989"/>
    </source>
</evidence>
<sequence length="292" mass="30735">MEVLTSFTFIIVAAGTMILAFAGGMVGTISVMKGQSLIGDAVGHATFPGIVVAFMLIGVKETYTLALGAVLFGVIAFLTIQMITNHSKVTLDGALALVLSSFFGLGMALMSFVQGNPDFEGTQGLNDYIFGQAAYMLRSDVYLITAASVISLFILAAFYTQIRIYIFDPVFSRTAGINNTLMNFIILVITILLISVGLKAVGAILIVNLLIAPAVIGQLWSSRFSIVLLIAGVSGAFAAFTGTYISTAGENIATGPAIILTLSLLMALSLFCAPKGIIRRSIYKRRMGGGAS</sequence>
<dbReference type="PANTHER" id="PTHR30477:SF3">
    <property type="entry name" value="METAL TRANSPORT SYSTEM MEMBRANE PROTEIN CT_069-RELATED"/>
    <property type="match status" value="1"/>
</dbReference>
<dbReference type="InterPro" id="IPR037294">
    <property type="entry name" value="ABC_BtuC-like"/>
</dbReference>
<keyword evidence="11" id="KW-1185">Reference proteome</keyword>
<evidence type="ECO:0000313" key="11">
    <source>
        <dbReference type="Proteomes" id="UP000034287"/>
    </source>
</evidence>
<reference evidence="10 11" key="1">
    <citation type="submission" date="2015-04" db="EMBL/GenBank/DDBJ databases">
        <title>Taxonomic description and genome sequence of Salinicoccus sediminis sp. nov., a novel hyper halotolerant bacterium isolated from marine sediment.</title>
        <authorList>
            <person name="Mathan Kumar R."/>
            <person name="Kaur G."/>
            <person name="Kumar N."/>
            <person name="Kumar A."/>
            <person name="Singh N.K."/>
            <person name="Kaur N."/>
            <person name="Mayilraj S."/>
        </authorList>
    </citation>
    <scope>NUCLEOTIDE SEQUENCE [LARGE SCALE GENOMIC DNA]</scope>
    <source>
        <strain evidence="10 11">SV-16</strain>
    </source>
</reference>
<feature type="transmembrane region" description="Helical" evidence="9">
    <location>
        <begin position="6"/>
        <end position="29"/>
    </location>
</feature>
<evidence type="ECO:0000256" key="7">
    <source>
        <dbReference type="ARBA" id="ARBA00023136"/>
    </source>
</evidence>
<comment type="subcellular location">
    <subcellularLocation>
        <location evidence="1 8">Cell membrane</location>
        <topology evidence="1 8">Multi-pass membrane protein</topology>
    </subcellularLocation>
</comment>
<dbReference type="GO" id="GO:0043190">
    <property type="term" value="C:ATP-binding cassette (ABC) transporter complex"/>
    <property type="evidence" value="ECO:0007669"/>
    <property type="project" value="InterPro"/>
</dbReference>
<dbReference type="PATRIC" id="fig|1432562.3.peg.2275"/>
<keyword evidence="3 8" id="KW-0813">Transport</keyword>
<accession>A0A0M2SIT9</accession>
<keyword evidence="6 9" id="KW-1133">Transmembrane helix</keyword>